<evidence type="ECO:0000256" key="7">
    <source>
        <dbReference type="SAM" id="MobiDB-lite"/>
    </source>
</evidence>
<dbReference type="GO" id="GO:0008270">
    <property type="term" value="F:zinc ion binding"/>
    <property type="evidence" value="ECO:0007669"/>
    <property type="project" value="UniProtKB-KW"/>
</dbReference>
<keyword evidence="5 6" id="KW-0234">DNA repair</keyword>
<proteinExistence type="predicted"/>
<name>A0A5N5MKX3_PANHP</name>
<feature type="domain" description="UBZ4-type" evidence="8">
    <location>
        <begin position="106"/>
        <end position="136"/>
    </location>
</feature>
<feature type="compositionally biased region" description="Polar residues" evidence="7">
    <location>
        <begin position="256"/>
        <end position="270"/>
    </location>
</feature>
<dbReference type="InterPro" id="IPR006642">
    <property type="entry name" value="Rad18_UBZ4"/>
</dbReference>
<feature type="compositionally biased region" description="Basic and acidic residues" evidence="7">
    <location>
        <begin position="469"/>
        <end position="484"/>
    </location>
</feature>
<keyword evidence="2 6" id="KW-0227">DNA damage</keyword>
<dbReference type="AlphaFoldDB" id="A0A5N5MKX3"/>
<reference evidence="9 10" key="1">
    <citation type="submission" date="2019-06" db="EMBL/GenBank/DDBJ databases">
        <title>A chromosome-scale genome assembly of the striped catfish, Pangasianodon hypophthalmus.</title>
        <authorList>
            <person name="Wen M."/>
            <person name="Zahm M."/>
            <person name="Roques C."/>
            <person name="Cabau C."/>
            <person name="Klopp C."/>
            <person name="Donnadieu C."/>
            <person name="Jouanno E."/>
            <person name="Avarre J.-C."/>
            <person name="Campet M."/>
            <person name="Ha T.T.T."/>
            <person name="Dugue R."/>
            <person name="Lampietro C."/>
            <person name="Louis A."/>
            <person name="Herpin A."/>
            <person name="Echchiki A."/>
            <person name="Berthelot C."/>
            <person name="Parey E."/>
            <person name="Roest-Crollius H."/>
            <person name="Braasch I."/>
            <person name="Postlethwait J."/>
            <person name="Bobe J."/>
            <person name="Montfort J."/>
            <person name="Bouchez O."/>
            <person name="Begum T."/>
            <person name="Schartl M."/>
            <person name="Guiguen Y."/>
        </authorList>
    </citation>
    <scope>NUCLEOTIDE SEQUENCE [LARGE SCALE GENOMIC DNA]</scope>
    <source>
        <strain evidence="9 10">Indonesia</strain>
        <tissue evidence="9">Blood</tissue>
    </source>
</reference>
<keyword evidence="3 6" id="KW-0863">Zinc-finger</keyword>
<dbReference type="GO" id="GO:0035312">
    <property type="term" value="F:5'-3' DNA exonuclease activity"/>
    <property type="evidence" value="ECO:0007669"/>
    <property type="project" value="TreeGrafter"/>
</dbReference>
<dbReference type="PANTHER" id="PTHR23240">
    <property type="entry name" value="DNA CROSS-LINK REPAIR PROTEIN PSO2/SNM1-RELATED"/>
    <property type="match status" value="1"/>
</dbReference>
<protein>
    <recommendedName>
        <fullName evidence="8">UBZ4-type domain-containing protein</fullName>
    </recommendedName>
</protein>
<evidence type="ECO:0000256" key="4">
    <source>
        <dbReference type="ARBA" id="ARBA00022833"/>
    </source>
</evidence>
<evidence type="ECO:0000256" key="3">
    <source>
        <dbReference type="ARBA" id="ARBA00022771"/>
    </source>
</evidence>
<evidence type="ECO:0000256" key="2">
    <source>
        <dbReference type="ARBA" id="ARBA00022763"/>
    </source>
</evidence>
<feature type="compositionally biased region" description="Basic and acidic residues" evidence="7">
    <location>
        <begin position="22"/>
        <end position="33"/>
    </location>
</feature>
<keyword evidence="10" id="KW-1185">Reference proteome</keyword>
<keyword evidence="4" id="KW-0862">Zinc</keyword>
<evidence type="ECO:0000313" key="9">
    <source>
        <dbReference type="EMBL" id="KAB5555597.1"/>
    </source>
</evidence>
<dbReference type="InterPro" id="IPR036866">
    <property type="entry name" value="RibonucZ/Hydroxyglut_hydro"/>
</dbReference>
<dbReference type="GO" id="GO:0036297">
    <property type="term" value="P:interstrand cross-link repair"/>
    <property type="evidence" value="ECO:0007669"/>
    <property type="project" value="TreeGrafter"/>
</dbReference>
<evidence type="ECO:0000256" key="1">
    <source>
        <dbReference type="ARBA" id="ARBA00022723"/>
    </source>
</evidence>
<dbReference type="PANTHER" id="PTHR23240:SF6">
    <property type="entry name" value="DNA CROSS-LINK REPAIR 1A PROTEIN"/>
    <property type="match status" value="1"/>
</dbReference>
<dbReference type="Gene3D" id="3.60.15.10">
    <property type="entry name" value="Ribonuclease Z/Hydroxyacylglutathione hydrolase-like"/>
    <property type="match status" value="1"/>
</dbReference>
<comment type="caution">
    <text evidence="9">The sequence shown here is derived from an EMBL/GenBank/DDBJ whole genome shotgun (WGS) entry which is preliminary data.</text>
</comment>
<feature type="region of interest" description="Disordered" evidence="7">
    <location>
        <begin position="1"/>
        <end position="104"/>
    </location>
</feature>
<evidence type="ECO:0000259" key="8">
    <source>
        <dbReference type="PROSITE" id="PS51908"/>
    </source>
</evidence>
<feature type="compositionally biased region" description="Basic and acidic residues" evidence="7">
    <location>
        <begin position="421"/>
        <end position="434"/>
    </location>
</feature>
<evidence type="ECO:0000256" key="6">
    <source>
        <dbReference type="PROSITE-ProRule" id="PRU01256"/>
    </source>
</evidence>
<feature type="compositionally biased region" description="Acidic residues" evidence="7">
    <location>
        <begin position="1"/>
        <end position="10"/>
    </location>
</feature>
<evidence type="ECO:0000256" key="5">
    <source>
        <dbReference type="ARBA" id="ARBA00023204"/>
    </source>
</evidence>
<feature type="compositionally biased region" description="Low complexity" evidence="7">
    <location>
        <begin position="487"/>
        <end position="497"/>
    </location>
</feature>
<dbReference type="GO" id="GO:0003684">
    <property type="term" value="F:damaged DNA binding"/>
    <property type="evidence" value="ECO:0007669"/>
    <property type="project" value="TreeGrafter"/>
</dbReference>
<feature type="region of interest" description="Disordered" evidence="7">
    <location>
        <begin position="241"/>
        <end position="305"/>
    </location>
</feature>
<accession>A0A5N5MKX3</accession>
<feature type="region of interest" description="Disordered" evidence="7">
    <location>
        <begin position="469"/>
        <end position="552"/>
    </location>
</feature>
<dbReference type="PROSITE" id="PS51908">
    <property type="entry name" value="ZF_UBZ4"/>
    <property type="match status" value="1"/>
</dbReference>
<feature type="region of interest" description="Disordered" evidence="7">
    <location>
        <begin position="399"/>
        <end position="441"/>
    </location>
</feature>
<feature type="compositionally biased region" description="Polar residues" evidence="7">
    <location>
        <begin position="60"/>
        <end position="95"/>
    </location>
</feature>
<dbReference type="Proteomes" id="UP000327468">
    <property type="component" value="Chromosome 12"/>
</dbReference>
<organism evidence="9 10">
    <name type="scientific">Pangasianodon hypophthalmus</name>
    <name type="common">Striped catfish</name>
    <name type="synonym">Helicophagus hypophthalmus</name>
    <dbReference type="NCBI Taxonomy" id="310915"/>
    <lineage>
        <taxon>Eukaryota</taxon>
        <taxon>Metazoa</taxon>
        <taxon>Chordata</taxon>
        <taxon>Craniata</taxon>
        <taxon>Vertebrata</taxon>
        <taxon>Euteleostomi</taxon>
        <taxon>Actinopterygii</taxon>
        <taxon>Neopterygii</taxon>
        <taxon>Teleostei</taxon>
        <taxon>Ostariophysi</taxon>
        <taxon>Siluriformes</taxon>
        <taxon>Pangasiidae</taxon>
        <taxon>Pangasianodon</taxon>
    </lineage>
</organism>
<dbReference type="GO" id="GO:0006303">
    <property type="term" value="P:double-strand break repair via nonhomologous end joining"/>
    <property type="evidence" value="ECO:0007669"/>
    <property type="project" value="TreeGrafter"/>
</dbReference>
<keyword evidence="1" id="KW-0479">Metal-binding</keyword>
<dbReference type="EMBL" id="VFJC01000013">
    <property type="protein sequence ID" value="KAB5555597.1"/>
    <property type="molecule type" value="Genomic_DNA"/>
</dbReference>
<sequence>MSQSESESDIWEYKSLKKTKRQDKTPKSSEDGSKRRRLAKQGASKKKSDKSCRGGRLSTEPKTATKLCTQSQPVQVTNADGPLTKSSLPSGSQSAEVHDGPSDQSRGYCPVCQMPFSILVVQTAQWHVAECLENPGETSKECPDGLQCSSSIPNHYKWYSHSLLAHSRALNATESASSILGHTPRFHLEQKTFHNDTIIYSKDSVVDSAVNLSTASSQSAFPAHGSRESLTPVRPNAFQLLRSPGPEDIKKKKGWSPSTKGPRSHTSTQEAKIRMSTPVKAGNVSHDVQTREVKEEPCTLGDDDDYISYSPLSELPAETEEKQIKKKLFHSTALEEVNEKDDHSDSLILFNDSALSGDDLFADVLDQYETERVRSPGDPVIKESLYTCDQLESLESHEHLTSSSCAGPTDGPLQSSSPFRHSKDVHVKKEREDNPQLPSPQSLVLERLRECISTAAKFESLNSTCVDPLKEKREEVSTTVEEKVQVSSASGKSSGAAERQTRRRKNTAVSEVTTMREEAGEGAAQPTQTEGSRGARAWGRKRWNKTRATDGEAEEPKRCPFYKKIPGTSFAVDAFQYGNIKGITAYFLTHFHSDHSRED</sequence>
<feature type="compositionally biased region" description="Basic and acidic residues" evidence="7">
    <location>
        <begin position="288"/>
        <end position="297"/>
    </location>
</feature>
<feature type="compositionally biased region" description="Basic residues" evidence="7">
    <location>
        <begin position="34"/>
        <end position="48"/>
    </location>
</feature>
<evidence type="ECO:0000313" key="10">
    <source>
        <dbReference type="Proteomes" id="UP000327468"/>
    </source>
</evidence>
<gene>
    <name evidence="9" type="ORF">PHYPO_G00036000</name>
</gene>